<proteinExistence type="predicted"/>
<dbReference type="RefSeq" id="WP_176613312.1">
    <property type="nucleotide sequence ID" value="NZ_JABXXR010000038.1"/>
</dbReference>
<reference evidence="2 3" key="1">
    <citation type="submission" date="2020-06" db="EMBL/GenBank/DDBJ databases">
        <title>Description of novel acetic acid bacteria.</title>
        <authorList>
            <person name="Sombolestani A."/>
        </authorList>
    </citation>
    <scope>NUCLEOTIDE SEQUENCE [LARGE SCALE GENOMIC DNA]</scope>
    <source>
        <strain evidence="2 3">LMG 27010</strain>
    </source>
</reference>
<sequence length="76" mass="7674">MACVPSTCAASEPGGGDRYGPVAAPDVIIPVGWKNGTYTGGAYSDYQDQVEHAGRLLVAALVSRGSVDRGPGPDAP</sequence>
<gene>
    <name evidence="2" type="ORF">HUK82_07185</name>
</gene>
<organism evidence="2 3">
    <name type="scientific">Ameyamaea chiangmaiensis</name>
    <dbReference type="NCBI Taxonomy" id="442969"/>
    <lineage>
        <taxon>Bacteria</taxon>
        <taxon>Pseudomonadati</taxon>
        <taxon>Pseudomonadota</taxon>
        <taxon>Alphaproteobacteria</taxon>
        <taxon>Acetobacterales</taxon>
        <taxon>Acetobacteraceae</taxon>
        <taxon>Ameyamaea</taxon>
    </lineage>
</organism>
<accession>A0A850PDI7</accession>
<evidence type="ECO:0000313" key="2">
    <source>
        <dbReference type="EMBL" id="NVN40346.1"/>
    </source>
</evidence>
<evidence type="ECO:0000256" key="1">
    <source>
        <dbReference type="SAM" id="MobiDB-lite"/>
    </source>
</evidence>
<keyword evidence="3" id="KW-1185">Reference proteome</keyword>
<dbReference type="EMBL" id="JABXXR010000038">
    <property type="protein sequence ID" value="NVN40346.1"/>
    <property type="molecule type" value="Genomic_DNA"/>
</dbReference>
<feature type="region of interest" description="Disordered" evidence="1">
    <location>
        <begin position="1"/>
        <end position="20"/>
    </location>
</feature>
<comment type="caution">
    <text evidence="2">The sequence shown here is derived from an EMBL/GenBank/DDBJ whole genome shotgun (WGS) entry which is preliminary data.</text>
</comment>
<name>A0A850PDI7_9PROT</name>
<dbReference type="AlphaFoldDB" id="A0A850PDI7"/>
<protein>
    <submittedName>
        <fullName evidence="2">Uncharacterized protein</fullName>
    </submittedName>
</protein>
<dbReference type="Proteomes" id="UP000585665">
    <property type="component" value="Unassembled WGS sequence"/>
</dbReference>
<evidence type="ECO:0000313" key="3">
    <source>
        <dbReference type="Proteomes" id="UP000585665"/>
    </source>
</evidence>